<evidence type="ECO:0000256" key="2">
    <source>
        <dbReference type="ARBA" id="ARBA00005297"/>
    </source>
</evidence>
<evidence type="ECO:0000256" key="1">
    <source>
        <dbReference type="ARBA" id="ARBA00000799"/>
    </source>
</evidence>
<evidence type="ECO:0000313" key="8">
    <source>
        <dbReference type="Proteomes" id="UP000327039"/>
    </source>
</evidence>
<dbReference type="Proteomes" id="UP000327039">
    <property type="component" value="Unassembled WGS sequence"/>
</dbReference>
<dbReference type="SUPFAM" id="SSF56322">
    <property type="entry name" value="ADC synthase"/>
    <property type="match status" value="1"/>
</dbReference>
<dbReference type="GO" id="GO:0008909">
    <property type="term" value="F:isochorismate synthase activity"/>
    <property type="evidence" value="ECO:0007669"/>
    <property type="project" value="UniProtKB-EC"/>
</dbReference>
<evidence type="ECO:0000313" key="7">
    <source>
        <dbReference type="EMBL" id="KAA9089837.1"/>
    </source>
</evidence>
<gene>
    <name evidence="7" type="ORF">F6B42_05120</name>
</gene>
<dbReference type="InterPro" id="IPR005801">
    <property type="entry name" value="ADC_synthase"/>
</dbReference>
<dbReference type="EC" id="5.4.4.2" evidence="3"/>
<evidence type="ECO:0000256" key="3">
    <source>
        <dbReference type="ARBA" id="ARBA00012824"/>
    </source>
</evidence>
<dbReference type="EMBL" id="VYRZ01000001">
    <property type="protein sequence ID" value="KAA9089837.1"/>
    <property type="molecule type" value="Genomic_DNA"/>
</dbReference>
<keyword evidence="4 7" id="KW-0413">Isomerase</keyword>
<reference evidence="8" key="1">
    <citation type="submission" date="2019-09" db="EMBL/GenBank/DDBJ databases">
        <title>Mumia zhuanghuii sp. nov. isolated from the intestinal contents of plateau pika (Ochotona curzoniae) in the Qinghai-Tibet plateau of China.</title>
        <authorList>
            <person name="Tian Z."/>
        </authorList>
    </citation>
    <scope>NUCLEOTIDE SEQUENCE [LARGE SCALE GENOMIC DNA]</scope>
    <source>
        <strain evidence="8">DSM 25564</strain>
    </source>
</reference>
<evidence type="ECO:0000256" key="5">
    <source>
        <dbReference type="ARBA" id="ARBA00041564"/>
    </source>
</evidence>
<organism evidence="7 8">
    <name type="scientific">Microbacterium radiodurans</name>
    <dbReference type="NCBI Taxonomy" id="661398"/>
    <lineage>
        <taxon>Bacteria</taxon>
        <taxon>Bacillati</taxon>
        <taxon>Actinomycetota</taxon>
        <taxon>Actinomycetes</taxon>
        <taxon>Micrococcales</taxon>
        <taxon>Microbacteriaceae</taxon>
        <taxon>Microbacterium</taxon>
    </lineage>
</organism>
<dbReference type="Gene3D" id="3.60.120.10">
    <property type="entry name" value="Anthranilate synthase"/>
    <property type="match status" value="1"/>
</dbReference>
<dbReference type="PANTHER" id="PTHR42839">
    <property type="entry name" value="ISOCHORISMATE SYNTHASE ENTC"/>
    <property type="match status" value="1"/>
</dbReference>
<dbReference type="PANTHER" id="PTHR42839:SF2">
    <property type="entry name" value="ISOCHORISMATE SYNTHASE ENTC"/>
    <property type="match status" value="1"/>
</dbReference>
<evidence type="ECO:0000256" key="4">
    <source>
        <dbReference type="ARBA" id="ARBA00023235"/>
    </source>
</evidence>
<dbReference type="AlphaFoldDB" id="A0A5J5IVC0"/>
<keyword evidence="8" id="KW-1185">Reference proteome</keyword>
<dbReference type="Pfam" id="PF00425">
    <property type="entry name" value="Chorismate_bind"/>
    <property type="match status" value="1"/>
</dbReference>
<dbReference type="InterPro" id="IPR015890">
    <property type="entry name" value="Chorismate_C"/>
</dbReference>
<evidence type="ECO:0000259" key="6">
    <source>
        <dbReference type="Pfam" id="PF00425"/>
    </source>
</evidence>
<name>A0A5J5IVC0_9MICO</name>
<dbReference type="NCBIfam" id="TIGR00543">
    <property type="entry name" value="isochor_syn"/>
    <property type="match status" value="1"/>
</dbReference>
<accession>A0A5J5IVC0</accession>
<comment type="catalytic activity">
    <reaction evidence="1">
        <text>chorismate = isochorismate</text>
        <dbReference type="Rhea" id="RHEA:18985"/>
        <dbReference type="ChEBI" id="CHEBI:29748"/>
        <dbReference type="ChEBI" id="CHEBI:29780"/>
        <dbReference type="EC" id="5.4.4.2"/>
    </reaction>
</comment>
<feature type="domain" description="Chorismate-utilising enzyme C-terminal" evidence="6">
    <location>
        <begin position="178"/>
        <end position="440"/>
    </location>
</feature>
<sequence length="449" mass="46697">MVNDSAPAVRLRVITRDIDPIDGVDDLLAVTDPQDPTVWSRRGDVLVARGRAAEFGSVDGADGAHGAREVSAWWRDIVAAAEVDDPVGLPGTGLVAFGALPFDVRADVRRAGPAPTSFFVPRVIVGRRGARSWVTTIVDATSDAQVDAEADAAAAPPERVGFGPHWSATVGPGALTPDAYQRAVRAGIDAIDDGEVEKVVLARDLAGTVPADADLRRLVRALSSSYPDTWAFAVDGLIGASPETLVTVSHGTVTARVLAGTIARGADADADTAASLSLATSAKDLDEHGYAVRSVLEALRPSTSSLVAGEQPFMLKLPNVWHLATDVEGELAGDASSLDLVAALHPTAAVAGTPTVAALDVIRRLEPFDRGRYAGPVGWIDARGDGEWAIALRCAQFHLEARPDAASPTAAAPIPFTAYAGAGIVAASDPESEMLETRVKFRPIVDALA</sequence>
<dbReference type="InterPro" id="IPR004561">
    <property type="entry name" value="IsoChor_synthase"/>
</dbReference>
<protein>
    <recommendedName>
        <fullName evidence="3">isochorismate synthase</fullName>
        <ecNumber evidence="3">5.4.4.2</ecNumber>
    </recommendedName>
    <alternativeName>
        <fullName evidence="5">Isochorismate mutase</fullName>
    </alternativeName>
</protein>
<comment type="similarity">
    <text evidence="2">Belongs to the isochorismate synthase family.</text>
</comment>
<dbReference type="OrthoDB" id="9806579at2"/>
<proteinExistence type="inferred from homology"/>
<dbReference type="GO" id="GO:0009697">
    <property type="term" value="P:salicylic acid biosynthetic process"/>
    <property type="evidence" value="ECO:0007669"/>
    <property type="project" value="TreeGrafter"/>
</dbReference>
<comment type="caution">
    <text evidence="7">The sequence shown here is derived from an EMBL/GenBank/DDBJ whole genome shotgun (WGS) entry which is preliminary data.</text>
</comment>